<dbReference type="PROSITE" id="PS50263">
    <property type="entry name" value="CN_HYDROLASE"/>
    <property type="match status" value="1"/>
</dbReference>
<gene>
    <name evidence="2" type="ORF">NUH88_17075</name>
</gene>
<reference evidence="2" key="1">
    <citation type="submission" date="2022-08" db="EMBL/GenBank/DDBJ databases">
        <title>Nisaea acidiphila sp. nov., isolated from a marine algal debris and emended description of the genus Nisaea Urios et al. 2008.</title>
        <authorList>
            <person name="Kwon K."/>
        </authorList>
    </citation>
    <scope>NUCLEOTIDE SEQUENCE</scope>
    <source>
        <strain evidence="2">MEBiC11861</strain>
    </source>
</reference>
<dbReference type="Pfam" id="PF00795">
    <property type="entry name" value="CN_hydrolase"/>
    <property type="match status" value="1"/>
</dbReference>
<dbReference type="AlphaFoldDB" id="A0A9J7ANW3"/>
<organism evidence="2 3">
    <name type="scientific">Nisaea acidiphila</name>
    <dbReference type="NCBI Taxonomy" id="1862145"/>
    <lineage>
        <taxon>Bacteria</taxon>
        <taxon>Pseudomonadati</taxon>
        <taxon>Pseudomonadota</taxon>
        <taxon>Alphaproteobacteria</taxon>
        <taxon>Rhodospirillales</taxon>
        <taxon>Thalassobaculaceae</taxon>
        <taxon>Nisaea</taxon>
    </lineage>
</organism>
<dbReference type="InterPro" id="IPR036526">
    <property type="entry name" value="C-N_Hydrolase_sf"/>
</dbReference>
<protein>
    <submittedName>
        <fullName evidence="2">Carbon-nitrogen hydrolase family protein</fullName>
    </submittedName>
</protein>
<dbReference type="SUPFAM" id="SSF56317">
    <property type="entry name" value="Carbon-nitrogen hydrolase"/>
    <property type="match status" value="1"/>
</dbReference>
<dbReference type="CDD" id="cd07574">
    <property type="entry name" value="nitrilase_Rim1_like"/>
    <property type="match status" value="1"/>
</dbReference>
<dbReference type="RefSeq" id="WP_257767605.1">
    <property type="nucleotide sequence ID" value="NZ_CP102480.1"/>
</dbReference>
<feature type="domain" description="CN hydrolase" evidence="1">
    <location>
        <begin position="1"/>
        <end position="216"/>
    </location>
</feature>
<dbReference type="GO" id="GO:0016787">
    <property type="term" value="F:hydrolase activity"/>
    <property type="evidence" value="ECO:0007669"/>
    <property type="project" value="UniProtKB-KW"/>
</dbReference>
<dbReference type="PANTHER" id="PTHR23088">
    <property type="entry name" value="NITRILASE-RELATED"/>
    <property type="match status" value="1"/>
</dbReference>
<accession>A0A9J7ANW3</accession>
<dbReference type="KEGG" id="naci:NUH88_17075"/>
<dbReference type="InterPro" id="IPR003010">
    <property type="entry name" value="C-N_Hydrolase"/>
</dbReference>
<keyword evidence="2" id="KW-0378">Hydrolase</keyword>
<dbReference type="PANTHER" id="PTHR23088:SF50">
    <property type="entry name" value="HYDROLASE YHCX"/>
    <property type="match status" value="1"/>
</dbReference>
<evidence type="ECO:0000313" key="2">
    <source>
        <dbReference type="EMBL" id="UUX49104.1"/>
    </source>
</evidence>
<keyword evidence="3" id="KW-1185">Reference proteome</keyword>
<evidence type="ECO:0000313" key="3">
    <source>
        <dbReference type="Proteomes" id="UP001060336"/>
    </source>
</evidence>
<name>A0A9J7ANW3_9PROT</name>
<evidence type="ECO:0000259" key="1">
    <source>
        <dbReference type="PROSITE" id="PS50263"/>
    </source>
</evidence>
<sequence length="258" mass="27701">MELASIFGEAVEADLQGQISALDDLAGKVDALHMELAGRHGLHILAASLPLHVVGRDLPVNRARLFAPNGRSGSQDKIIMTRFEREEWAVGGGDGLSVFETDIGCIGVAICYDCEFPLLVRTMVEAGAELILIPSCTDTLRGHGRVRVGAMARALENQCYTVVSPTVGNAPWSPSVDVNRGVAGVYGPPDIGFPETGIVAEGRFDEDMLLFAEIDLDLVSQARTAGQVLNHLHWVEQPGADLWPIPPVRTVDLLSDLD</sequence>
<dbReference type="Gene3D" id="3.60.110.10">
    <property type="entry name" value="Carbon-nitrogen hydrolase"/>
    <property type="match status" value="1"/>
</dbReference>
<proteinExistence type="predicted"/>
<dbReference type="Proteomes" id="UP001060336">
    <property type="component" value="Chromosome"/>
</dbReference>
<dbReference type="EMBL" id="CP102480">
    <property type="protein sequence ID" value="UUX49104.1"/>
    <property type="molecule type" value="Genomic_DNA"/>
</dbReference>